<feature type="compositionally biased region" description="Polar residues" evidence="1">
    <location>
        <begin position="209"/>
        <end position="222"/>
    </location>
</feature>
<name>A0A498LAP9_LABRO</name>
<reference evidence="2 3" key="1">
    <citation type="submission" date="2018-03" db="EMBL/GenBank/DDBJ databases">
        <title>Draft genome sequence of Rohu Carp (Labeo rohita).</title>
        <authorList>
            <person name="Das P."/>
            <person name="Kushwaha B."/>
            <person name="Joshi C.G."/>
            <person name="Kumar D."/>
            <person name="Nagpure N.S."/>
            <person name="Sahoo L."/>
            <person name="Das S.P."/>
            <person name="Bit A."/>
            <person name="Patnaik S."/>
            <person name="Meher P.K."/>
            <person name="Jayasankar P."/>
            <person name="Koringa P.G."/>
            <person name="Patel N.V."/>
            <person name="Hinsu A.T."/>
            <person name="Kumar R."/>
            <person name="Pandey M."/>
            <person name="Agarwal S."/>
            <person name="Srivastava S."/>
            <person name="Singh M."/>
            <person name="Iquebal M.A."/>
            <person name="Jaiswal S."/>
            <person name="Angadi U.B."/>
            <person name="Kumar N."/>
            <person name="Raza M."/>
            <person name="Shah T.M."/>
            <person name="Rai A."/>
            <person name="Jena J.K."/>
        </authorList>
    </citation>
    <scope>NUCLEOTIDE SEQUENCE [LARGE SCALE GENOMIC DNA]</scope>
    <source>
        <strain evidence="2">DASCIFA01</strain>
        <tissue evidence="2">Testis</tissue>
    </source>
</reference>
<keyword evidence="3" id="KW-1185">Reference proteome</keyword>
<feature type="region of interest" description="Disordered" evidence="1">
    <location>
        <begin position="209"/>
        <end position="230"/>
    </location>
</feature>
<dbReference type="SUPFAM" id="SSF140996">
    <property type="entry name" value="Hermes dimerisation domain"/>
    <property type="match status" value="1"/>
</dbReference>
<gene>
    <name evidence="2" type="ORF">ROHU_035019</name>
</gene>
<dbReference type="PANTHER" id="PTHR47241:SF1">
    <property type="entry name" value="BED-TYPE DOMAIN-CONTAINING PROTEIN"/>
    <property type="match status" value="1"/>
</dbReference>
<dbReference type="GO" id="GO:0005634">
    <property type="term" value="C:nucleus"/>
    <property type="evidence" value="ECO:0007669"/>
    <property type="project" value="TreeGrafter"/>
</dbReference>
<evidence type="ECO:0000256" key="1">
    <source>
        <dbReference type="SAM" id="MobiDB-lite"/>
    </source>
</evidence>
<sequence>MSGHASSSAGSSSAEAIVQPTVQEAFQRQASYGPSSHRAKEINHAIAYCIAKDMIPIYTVAKPGFLKLMKTTVPLYKVPSQKFFSKTELPKMYNSLKEDVGKLIAQGKCAFTDALASESRVSLSALRPVLSHIISDILEVKNEDSALTIDLKRVMKSDLESRYSVDAKKVMDLTSFVDPRFKGSFSDDLDATVNCCIEEASKLAEMTTLSEGAAQTEQSSTEAEVAEVNA</sequence>
<dbReference type="AlphaFoldDB" id="A0A498LAP9"/>
<dbReference type="EMBL" id="QBIY01013539">
    <property type="protein sequence ID" value="RXN02415.1"/>
    <property type="molecule type" value="Genomic_DNA"/>
</dbReference>
<dbReference type="PANTHER" id="PTHR47241">
    <property type="entry name" value="FINGER PROTEIN, PUTATIVE-RELATED"/>
    <property type="match status" value="1"/>
</dbReference>
<comment type="caution">
    <text evidence="2">The sequence shown here is derived from an EMBL/GenBank/DDBJ whole genome shotgun (WGS) entry which is preliminary data.</text>
</comment>
<accession>A0A498LAP9</accession>
<organism evidence="2 3">
    <name type="scientific">Labeo rohita</name>
    <name type="common">Indian major carp</name>
    <name type="synonym">Cyprinus rohita</name>
    <dbReference type="NCBI Taxonomy" id="84645"/>
    <lineage>
        <taxon>Eukaryota</taxon>
        <taxon>Metazoa</taxon>
        <taxon>Chordata</taxon>
        <taxon>Craniata</taxon>
        <taxon>Vertebrata</taxon>
        <taxon>Euteleostomi</taxon>
        <taxon>Actinopterygii</taxon>
        <taxon>Neopterygii</taxon>
        <taxon>Teleostei</taxon>
        <taxon>Ostariophysi</taxon>
        <taxon>Cypriniformes</taxon>
        <taxon>Cyprinidae</taxon>
        <taxon>Labeoninae</taxon>
        <taxon>Labeonini</taxon>
        <taxon>Labeo</taxon>
    </lineage>
</organism>
<dbReference type="InterPro" id="IPR052865">
    <property type="entry name" value="Zinc_finger_BED"/>
</dbReference>
<evidence type="ECO:0000313" key="2">
    <source>
        <dbReference type="EMBL" id="RXN02415.1"/>
    </source>
</evidence>
<evidence type="ECO:0000313" key="3">
    <source>
        <dbReference type="Proteomes" id="UP000290572"/>
    </source>
</evidence>
<protein>
    <submittedName>
        <fullName evidence="2">Zinc finger BED domain-containing 1-like protein</fullName>
    </submittedName>
</protein>
<proteinExistence type="predicted"/>
<dbReference type="Proteomes" id="UP000290572">
    <property type="component" value="Unassembled WGS sequence"/>
</dbReference>